<accession>A0A7X2L2R7</accession>
<name>A0A7X2L2R7_9BACL</name>
<dbReference type="Proteomes" id="UP000463051">
    <property type="component" value="Unassembled WGS sequence"/>
</dbReference>
<dbReference type="EMBL" id="WJXB01000006">
    <property type="protein sequence ID" value="MRN54714.1"/>
    <property type="molecule type" value="Genomic_DNA"/>
</dbReference>
<protein>
    <submittedName>
        <fullName evidence="1">Uncharacterized protein</fullName>
    </submittedName>
</protein>
<dbReference type="AlphaFoldDB" id="A0A7X2L2R7"/>
<evidence type="ECO:0000313" key="1">
    <source>
        <dbReference type="EMBL" id="MRN54714.1"/>
    </source>
</evidence>
<dbReference type="Gene3D" id="1.10.357.10">
    <property type="entry name" value="Tetracycline Repressor, domain 2"/>
    <property type="match status" value="1"/>
</dbReference>
<proteinExistence type="predicted"/>
<organism evidence="1 2">
    <name type="scientific">Paenibacillus monticola</name>
    <dbReference type="NCBI Taxonomy" id="2666075"/>
    <lineage>
        <taxon>Bacteria</taxon>
        <taxon>Bacillati</taxon>
        <taxon>Bacillota</taxon>
        <taxon>Bacilli</taxon>
        <taxon>Bacillales</taxon>
        <taxon>Paenibacillaceae</taxon>
        <taxon>Paenibacillus</taxon>
    </lineage>
</organism>
<evidence type="ECO:0000313" key="2">
    <source>
        <dbReference type="Proteomes" id="UP000463051"/>
    </source>
</evidence>
<gene>
    <name evidence="1" type="ORF">GJB61_17150</name>
</gene>
<comment type="caution">
    <text evidence="1">The sequence shown here is derived from an EMBL/GenBank/DDBJ whole genome shotgun (WGS) entry which is preliminary data.</text>
</comment>
<reference evidence="1 2" key="1">
    <citation type="submission" date="2019-11" db="EMBL/GenBank/DDBJ databases">
        <title>Paenibacillus monticola sp. nov., a novel PGPR strain isolated from mountain sample in China.</title>
        <authorList>
            <person name="Zhao Q."/>
            <person name="Li H.-P."/>
            <person name="Zhang J.-L."/>
        </authorList>
    </citation>
    <scope>NUCLEOTIDE SEQUENCE [LARGE SCALE GENOMIC DNA]</scope>
    <source>
        <strain evidence="1 2">LC-T2</strain>
    </source>
</reference>
<keyword evidence="2" id="KW-1185">Reference proteome</keyword>
<sequence>MEILKNAEKRGEVSLEKMNPQVISLPFDLLMYKLLTTHEPISDYTVIGIVDDIFLPLVLM</sequence>